<dbReference type="Proteomes" id="UP000279307">
    <property type="component" value="Chromosome 9"/>
</dbReference>
<sequence length="132" mass="14704">MASPEAHGEVVQQKRNGRFPFGFNFSKPGFSHKIVAAAFKILARSHEVAFLILPSRHVNFLFSVAAPGLDARHGDANIIINVRMRAGRPGMNNHEEAVKDFITAHCVTFMTEPKVFWSTERAGAGTQKWENE</sequence>
<evidence type="ECO:0000313" key="1">
    <source>
        <dbReference type="EMBL" id="RLU18668.1"/>
    </source>
</evidence>
<name>A0A3L8DFJ7_OOCBI</name>
<dbReference type="AlphaFoldDB" id="A0A3L8DFJ7"/>
<protein>
    <submittedName>
        <fullName evidence="1">Uncharacterized protein</fullName>
    </submittedName>
</protein>
<comment type="caution">
    <text evidence="1">The sequence shown here is derived from an EMBL/GenBank/DDBJ whole genome shotgun (WGS) entry which is preliminary data.</text>
</comment>
<organism evidence="1">
    <name type="scientific">Ooceraea biroi</name>
    <name type="common">Clonal raider ant</name>
    <name type="synonym">Cerapachys biroi</name>
    <dbReference type="NCBI Taxonomy" id="2015173"/>
    <lineage>
        <taxon>Eukaryota</taxon>
        <taxon>Metazoa</taxon>
        <taxon>Ecdysozoa</taxon>
        <taxon>Arthropoda</taxon>
        <taxon>Hexapoda</taxon>
        <taxon>Insecta</taxon>
        <taxon>Pterygota</taxon>
        <taxon>Neoptera</taxon>
        <taxon>Endopterygota</taxon>
        <taxon>Hymenoptera</taxon>
        <taxon>Apocrita</taxon>
        <taxon>Aculeata</taxon>
        <taxon>Formicoidea</taxon>
        <taxon>Formicidae</taxon>
        <taxon>Dorylinae</taxon>
        <taxon>Ooceraea</taxon>
    </lineage>
</organism>
<accession>A0A3L8DFJ7</accession>
<gene>
    <name evidence="1" type="ORF">DMN91_009025</name>
</gene>
<reference evidence="1" key="2">
    <citation type="submission" date="2018-07" db="EMBL/GenBank/DDBJ databases">
        <authorList>
            <person name="Mckenzie S.K."/>
            <person name="Kronauer D.J.C."/>
        </authorList>
    </citation>
    <scope>NUCLEOTIDE SEQUENCE</scope>
    <source>
        <strain evidence="1">Clonal line C1</strain>
    </source>
</reference>
<reference evidence="1" key="1">
    <citation type="journal article" date="2018" name="Genome Res.">
        <title>The genomic architecture and molecular evolution of ant odorant receptors.</title>
        <authorList>
            <person name="McKenzie S.K."/>
            <person name="Kronauer D.J.C."/>
        </authorList>
    </citation>
    <scope>NUCLEOTIDE SEQUENCE [LARGE SCALE GENOMIC DNA]</scope>
    <source>
        <strain evidence="1">Clonal line C1</strain>
    </source>
</reference>
<dbReference type="EMBL" id="QOIP01000009">
    <property type="protein sequence ID" value="RLU18668.1"/>
    <property type="molecule type" value="Genomic_DNA"/>
</dbReference>
<proteinExistence type="predicted"/>